<sequence length="61" mass="6813">MQSTGALTSMEDEVAGPPRTLPSKPLFEPLRAHEMSDGVRFREVSVPPHRRSPLKKVRMGN</sequence>
<keyword evidence="3" id="KW-1185">Reference proteome</keyword>
<comment type="caution">
    <text evidence="2">The sequence shown here is derived from an EMBL/GenBank/DDBJ whole genome shotgun (WGS) entry which is preliminary data.</text>
</comment>
<evidence type="ECO:0000313" key="3">
    <source>
        <dbReference type="Proteomes" id="UP000315295"/>
    </source>
</evidence>
<accession>A0A540KAX1</accession>
<dbReference type="Proteomes" id="UP000315295">
    <property type="component" value="Unassembled WGS sequence"/>
</dbReference>
<name>A0A540KAX1_MALBA</name>
<protein>
    <submittedName>
        <fullName evidence="2">Uncharacterized protein</fullName>
    </submittedName>
</protein>
<feature type="compositionally biased region" description="Basic and acidic residues" evidence="1">
    <location>
        <begin position="30"/>
        <end position="43"/>
    </location>
</feature>
<dbReference type="STRING" id="106549.A0A540KAX1"/>
<proteinExistence type="predicted"/>
<feature type="region of interest" description="Disordered" evidence="1">
    <location>
        <begin position="1"/>
        <end position="61"/>
    </location>
</feature>
<evidence type="ECO:0000313" key="2">
    <source>
        <dbReference type="EMBL" id="TQD71377.1"/>
    </source>
</evidence>
<dbReference type="EMBL" id="VIEB01001563">
    <property type="protein sequence ID" value="TQD71377.1"/>
    <property type="molecule type" value="Genomic_DNA"/>
</dbReference>
<evidence type="ECO:0000256" key="1">
    <source>
        <dbReference type="SAM" id="MobiDB-lite"/>
    </source>
</evidence>
<feature type="compositionally biased region" description="Basic residues" evidence="1">
    <location>
        <begin position="48"/>
        <end position="61"/>
    </location>
</feature>
<dbReference type="AlphaFoldDB" id="A0A540KAX1"/>
<reference evidence="2 3" key="1">
    <citation type="journal article" date="2019" name="G3 (Bethesda)">
        <title>Sequencing of a Wild Apple (Malus baccata) Genome Unravels the Differences Between Cultivated and Wild Apple Species Regarding Disease Resistance and Cold Tolerance.</title>
        <authorList>
            <person name="Chen X."/>
        </authorList>
    </citation>
    <scope>NUCLEOTIDE SEQUENCE [LARGE SCALE GENOMIC DNA]</scope>
    <source>
        <strain evidence="3">cv. Shandingzi</strain>
        <tissue evidence="2">Leaves</tissue>
    </source>
</reference>
<organism evidence="2 3">
    <name type="scientific">Malus baccata</name>
    <name type="common">Siberian crab apple</name>
    <name type="synonym">Pyrus baccata</name>
    <dbReference type="NCBI Taxonomy" id="106549"/>
    <lineage>
        <taxon>Eukaryota</taxon>
        <taxon>Viridiplantae</taxon>
        <taxon>Streptophyta</taxon>
        <taxon>Embryophyta</taxon>
        <taxon>Tracheophyta</taxon>
        <taxon>Spermatophyta</taxon>
        <taxon>Magnoliopsida</taxon>
        <taxon>eudicotyledons</taxon>
        <taxon>Gunneridae</taxon>
        <taxon>Pentapetalae</taxon>
        <taxon>rosids</taxon>
        <taxon>fabids</taxon>
        <taxon>Rosales</taxon>
        <taxon>Rosaceae</taxon>
        <taxon>Amygdaloideae</taxon>
        <taxon>Maleae</taxon>
        <taxon>Malus</taxon>
    </lineage>
</organism>
<gene>
    <name evidence="2" type="ORF">C1H46_043084</name>
</gene>